<dbReference type="RefSeq" id="WP_216456252.1">
    <property type="nucleotide sequence ID" value="NZ_JAHLQL010000001.1"/>
</dbReference>
<organism evidence="4 5">
    <name type="scientific">Clostridium simiarum</name>
    <dbReference type="NCBI Taxonomy" id="2841506"/>
    <lineage>
        <taxon>Bacteria</taxon>
        <taxon>Bacillati</taxon>
        <taxon>Bacillota</taxon>
        <taxon>Clostridia</taxon>
        <taxon>Eubacteriales</taxon>
        <taxon>Clostridiaceae</taxon>
        <taxon>Clostridium</taxon>
    </lineage>
</organism>
<dbReference type="InterPro" id="IPR017871">
    <property type="entry name" value="ABC_transporter-like_CS"/>
</dbReference>
<protein>
    <submittedName>
        <fullName evidence="4">ABC transporter ATP-binding protein</fullName>
    </submittedName>
</protein>
<comment type="caution">
    <text evidence="4">The sequence shown here is derived from an EMBL/GenBank/DDBJ whole genome shotgun (WGS) entry which is preliminary data.</text>
</comment>
<keyword evidence="2" id="KW-0813">Transport</keyword>
<dbReference type="InterPro" id="IPR003593">
    <property type="entry name" value="AAA+_ATPase"/>
</dbReference>
<name>A0ABS6EYD4_9CLOT</name>
<proteinExistence type="inferred from homology"/>
<evidence type="ECO:0000313" key="5">
    <source>
        <dbReference type="Proteomes" id="UP000736583"/>
    </source>
</evidence>
<accession>A0ABS6EYD4</accession>
<evidence type="ECO:0000259" key="3">
    <source>
        <dbReference type="PROSITE" id="PS50893"/>
    </source>
</evidence>
<dbReference type="SMART" id="SM00382">
    <property type="entry name" value="AAA"/>
    <property type="match status" value="1"/>
</dbReference>
<evidence type="ECO:0000313" key="4">
    <source>
        <dbReference type="EMBL" id="MBU5591241.1"/>
    </source>
</evidence>
<keyword evidence="4" id="KW-0067">ATP-binding</keyword>
<dbReference type="PANTHER" id="PTHR43335:SF2">
    <property type="entry name" value="ABC TRANSPORTER, ATP-BINDING PROTEIN"/>
    <property type="match status" value="1"/>
</dbReference>
<dbReference type="GO" id="GO:0005524">
    <property type="term" value="F:ATP binding"/>
    <property type="evidence" value="ECO:0007669"/>
    <property type="project" value="UniProtKB-KW"/>
</dbReference>
<feature type="domain" description="ABC transporter" evidence="3">
    <location>
        <begin position="3"/>
        <end position="231"/>
    </location>
</feature>
<evidence type="ECO:0000256" key="1">
    <source>
        <dbReference type="ARBA" id="ARBA00005417"/>
    </source>
</evidence>
<dbReference type="PROSITE" id="PS00211">
    <property type="entry name" value="ABC_TRANSPORTER_1"/>
    <property type="match status" value="1"/>
</dbReference>
<evidence type="ECO:0000256" key="2">
    <source>
        <dbReference type="ARBA" id="ARBA00022448"/>
    </source>
</evidence>
<dbReference type="PANTHER" id="PTHR43335">
    <property type="entry name" value="ABC TRANSPORTER, ATP-BINDING PROTEIN"/>
    <property type="match status" value="1"/>
</dbReference>
<sequence length="287" mass="32662">MNITIENLKKLYGNKEVLKGINLNIEEGMFGLLGPNGAGKTTLMRILTTLIPKSEGHIKIDNIDITNKKEVREIIGYLPQDFSIYQSMSVYEALDYLALLSGITNKALRKERIGYLLEKVNLENHLNTKVKALSGGMKRRLGIAQAILHNPKIIIVDEPTAGLDPEERIRFRNLLRDFSENRIVILSTHIVEDVEFTCENLAILNEGRLLYTGKVKSLLEKAEGYVWTANINRDELDRVRNKYQIISTVSEGDLIKLRFISEEKPFDKAESVKPSIEDAYMKLMKEV</sequence>
<keyword evidence="5" id="KW-1185">Reference proteome</keyword>
<keyword evidence="4" id="KW-0547">Nucleotide-binding</keyword>
<dbReference type="EMBL" id="JAHLQL010000001">
    <property type="protein sequence ID" value="MBU5591241.1"/>
    <property type="molecule type" value="Genomic_DNA"/>
</dbReference>
<dbReference type="PROSITE" id="PS50893">
    <property type="entry name" value="ABC_TRANSPORTER_2"/>
    <property type="match status" value="1"/>
</dbReference>
<dbReference type="Pfam" id="PF00005">
    <property type="entry name" value="ABC_tran"/>
    <property type="match status" value="1"/>
</dbReference>
<dbReference type="Proteomes" id="UP000736583">
    <property type="component" value="Unassembled WGS sequence"/>
</dbReference>
<gene>
    <name evidence="4" type="ORF">KQI89_05655</name>
</gene>
<comment type="similarity">
    <text evidence="1">Belongs to the ABC transporter superfamily.</text>
</comment>
<reference evidence="4 5" key="1">
    <citation type="submission" date="2021-06" db="EMBL/GenBank/DDBJ databases">
        <authorList>
            <person name="Sun Q."/>
            <person name="Li D."/>
        </authorList>
    </citation>
    <scope>NUCLEOTIDE SEQUENCE [LARGE SCALE GENOMIC DNA]</scope>
    <source>
        <strain evidence="4 5">MSJ-4</strain>
    </source>
</reference>
<dbReference type="CDD" id="cd03264">
    <property type="entry name" value="ABC_drug_resistance_like"/>
    <property type="match status" value="1"/>
</dbReference>
<dbReference type="InterPro" id="IPR003439">
    <property type="entry name" value="ABC_transporter-like_ATP-bd"/>
</dbReference>